<evidence type="ECO:0000256" key="3">
    <source>
        <dbReference type="ARBA" id="ARBA00022691"/>
    </source>
</evidence>
<dbReference type="InterPro" id="IPR001737">
    <property type="entry name" value="KsgA/Erm"/>
</dbReference>
<feature type="binding site" evidence="5">
    <location>
        <position position="1"/>
    </location>
    <ligand>
        <name>S-adenosyl-L-methionine</name>
        <dbReference type="ChEBI" id="CHEBI:59789"/>
    </ligand>
</feature>
<reference evidence="7" key="1">
    <citation type="submission" date="2017-09" db="EMBL/GenBank/DDBJ databases">
        <title>Depth-based differentiation of microbial function through sediment-hosted aquifers and enrichment of novel symbionts in the deep terrestrial subsurface.</title>
        <authorList>
            <person name="Probst A.J."/>
            <person name="Ladd B."/>
            <person name="Jarett J.K."/>
            <person name="Geller-Mcgrath D.E."/>
            <person name="Sieber C.M.K."/>
            <person name="Emerson J.B."/>
            <person name="Anantharaman K."/>
            <person name="Thomas B.C."/>
            <person name="Malmstrom R."/>
            <person name="Stieglmeier M."/>
            <person name="Klingl A."/>
            <person name="Woyke T."/>
            <person name="Ryan C.M."/>
            <person name="Banfield J.F."/>
        </authorList>
    </citation>
    <scope>NUCLEOTIDE SEQUENCE [LARGE SCALE GENOMIC DNA]</scope>
</reference>
<dbReference type="InterPro" id="IPR023165">
    <property type="entry name" value="rRNA_Ade_diMease-like_C"/>
</dbReference>
<comment type="caution">
    <text evidence="6">The sequence shown here is derived from an EMBL/GenBank/DDBJ whole genome shotgun (WGS) entry which is preliminary data.</text>
</comment>
<dbReference type="InterPro" id="IPR029063">
    <property type="entry name" value="SAM-dependent_MTases_sf"/>
</dbReference>
<dbReference type="Gene3D" id="1.10.8.100">
    <property type="entry name" value="Ribosomal RNA adenine dimethylase-like, domain 2"/>
    <property type="match status" value="1"/>
</dbReference>
<evidence type="ECO:0000256" key="1">
    <source>
        <dbReference type="ARBA" id="ARBA00022603"/>
    </source>
</evidence>
<evidence type="ECO:0000256" key="5">
    <source>
        <dbReference type="PROSITE-ProRule" id="PRU01026"/>
    </source>
</evidence>
<keyword evidence="3 5" id="KW-0949">S-adenosyl-L-methionine</keyword>
<sequence>KIVKAGFSQPRKQILNNLSKKLKLDKEKIKSWLLGNRIQPTQRAETLSMEDWISLAKT</sequence>
<evidence type="ECO:0000256" key="4">
    <source>
        <dbReference type="ARBA" id="ARBA00022884"/>
    </source>
</evidence>
<dbReference type="AlphaFoldDB" id="A0A2H0WZS2"/>
<dbReference type="GO" id="GO:0003723">
    <property type="term" value="F:RNA binding"/>
    <property type="evidence" value="ECO:0007669"/>
    <property type="project" value="UniProtKB-UniRule"/>
</dbReference>
<dbReference type="EMBL" id="PEZD01000015">
    <property type="protein sequence ID" value="PIS17448.1"/>
    <property type="molecule type" value="Genomic_DNA"/>
</dbReference>
<keyword evidence="2 5" id="KW-0808">Transferase</keyword>
<dbReference type="Proteomes" id="UP000229675">
    <property type="component" value="Unassembled WGS sequence"/>
</dbReference>
<keyword evidence="1 5" id="KW-0489">Methyltransferase</keyword>
<feature type="non-terminal residue" evidence="6">
    <location>
        <position position="1"/>
    </location>
</feature>
<name>A0A2H0WZS2_9BACT</name>
<proteinExistence type="inferred from homology"/>
<dbReference type="PROSITE" id="PS51689">
    <property type="entry name" value="SAM_RNA_A_N6_MT"/>
    <property type="match status" value="1"/>
</dbReference>
<protein>
    <submittedName>
        <fullName evidence="6">16S rRNA (Adenine(1518)-N(6)/adenine(1519)-N(6))-dimethyltransferase RsmA</fullName>
    </submittedName>
</protein>
<accession>A0A2H0WZS2</accession>
<organism evidence="6 7">
    <name type="scientific">Candidatus Nealsonbacteria bacterium CG09_land_8_20_14_0_10_42_14</name>
    <dbReference type="NCBI Taxonomy" id="1974707"/>
    <lineage>
        <taxon>Bacteria</taxon>
        <taxon>Candidatus Nealsoniibacteriota</taxon>
    </lineage>
</organism>
<comment type="caution">
    <text evidence="5">Lacks conserved residue(s) required for the propagation of feature annotation.</text>
</comment>
<dbReference type="SUPFAM" id="SSF53335">
    <property type="entry name" value="S-adenosyl-L-methionine-dependent methyltransferases"/>
    <property type="match status" value="1"/>
</dbReference>
<evidence type="ECO:0000256" key="2">
    <source>
        <dbReference type="ARBA" id="ARBA00022679"/>
    </source>
</evidence>
<gene>
    <name evidence="6" type="ORF">COT59_00635</name>
</gene>
<evidence type="ECO:0000313" key="6">
    <source>
        <dbReference type="EMBL" id="PIS17448.1"/>
    </source>
</evidence>
<keyword evidence="4 5" id="KW-0694">RNA-binding</keyword>
<comment type="similarity">
    <text evidence="5">Belongs to the class I-like SAM-binding methyltransferase superfamily. rRNA adenine N(6)-methyltransferase family.</text>
</comment>
<evidence type="ECO:0000313" key="7">
    <source>
        <dbReference type="Proteomes" id="UP000229675"/>
    </source>
</evidence>
<dbReference type="GO" id="GO:0000179">
    <property type="term" value="F:rRNA (adenine-N6,N6-)-dimethyltransferase activity"/>
    <property type="evidence" value="ECO:0007669"/>
    <property type="project" value="UniProtKB-UniRule"/>
</dbReference>